<evidence type="ECO:0000256" key="1">
    <source>
        <dbReference type="SAM" id="Coils"/>
    </source>
</evidence>
<feature type="coiled-coil region" evidence="1">
    <location>
        <begin position="111"/>
        <end position="152"/>
    </location>
</feature>
<keyword evidence="1" id="KW-0175">Coiled coil</keyword>
<sequence>MTYFWIRLPVMLRKGNEHNSDWPTSKSALRGPVEASNSYRGFYAFLPLPSDFGILALFPKLIADTASVANVMTQKEAMSPPLVSSRSVSLLSPEQRERKRAFDRMNQRACRARAKARIGELEEEVGELKGQLAKANEEISRLQSREDRFRQTIQTAHSSVPGIEGVGEVGAYHIPSAGHVASPMSTGAIAVSTPRSTQTPSFDAGTIISDGSMPHGGAKAFPENLALKTVSGDSLEPRVKFPMEQIDIFGIMNAGKEFPWDDFSFSIPFQPPTAGDDMGTSSPHSSPGMDGDFNSFYGINVPPSKPKPAKWSIVPLNTAPTSRLDKVIAELSRTAPSEQQNTYPASPSKFPSIGSLLNPSIEPTNTDLISQGVGKHGGWMSIPALPEKMAIMYTICLYIAWLREPTQATWLAMPPFLRPTKLQQTVPHPAWIDTVIWPKARDVIIEQMDWDQFDVFRAASGSGVSVNWPLSHRQVLAMGENEIALTPLFEAHIRDINSWTAGTETRTLFPFLAFLPDRLK</sequence>
<dbReference type="Gene3D" id="1.20.5.170">
    <property type="match status" value="1"/>
</dbReference>
<dbReference type="GO" id="GO:0003700">
    <property type="term" value="F:DNA-binding transcription factor activity"/>
    <property type="evidence" value="ECO:0007669"/>
    <property type="project" value="InterPro"/>
</dbReference>
<evidence type="ECO:0000259" key="2">
    <source>
        <dbReference type="PROSITE" id="PS50217"/>
    </source>
</evidence>
<dbReference type="PANTHER" id="PTHR37012">
    <property type="entry name" value="B-ZIP TRANSCRIPTION FACTOR (EUROFUNG)-RELATED"/>
    <property type="match status" value="1"/>
</dbReference>
<accession>A0AAD5RK56</accession>
<dbReference type="AlphaFoldDB" id="A0AAD5RK56"/>
<gene>
    <name evidence="3" type="ORF">MKZ38_005687</name>
</gene>
<comment type="caution">
    <text evidence="3">The sequence shown here is derived from an EMBL/GenBank/DDBJ whole genome shotgun (WGS) entry which is preliminary data.</text>
</comment>
<feature type="domain" description="BZIP" evidence="2">
    <location>
        <begin position="93"/>
        <end position="156"/>
    </location>
</feature>
<keyword evidence="4" id="KW-1185">Reference proteome</keyword>
<name>A0AAD5RK56_9PEZI</name>
<dbReference type="EMBL" id="JAKWBI020000340">
    <property type="protein sequence ID" value="KAJ2896314.1"/>
    <property type="molecule type" value="Genomic_DNA"/>
</dbReference>
<dbReference type="InterPro" id="IPR021833">
    <property type="entry name" value="DUF3425"/>
</dbReference>
<evidence type="ECO:0000313" key="3">
    <source>
        <dbReference type="EMBL" id="KAJ2896314.1"/>
    </source>
</evidence>
<dbReference type="Pfam" id="PF11905">
    <property type="entry name" value="DUF3425"/>
    <property type="match status" value="1"/>
</dbReference>
<dbReference type="PROSITE" id="PS50217">
    <property type="entry name" value="BZIP"/>
    <property type="match status" value="1"/>
</dbReference>
<dbReference type="Proteomes" id="UP001201980">
    <property type="component" value="Unassembled WGS sequence"/>
</dbReference>
<organism evidence="3 4">
    <name type="scientific">Zalerion maritima</name>
    <dbReference type="NCBI Taxonomy" id="339359"/>
    <lineage>
        <taxon>Eukaryota</taxon>
        <taxon>Fungi</taxon>
        <taxon>Dikarya</taxon>
        <taxon>Ascomycota</taxon>
        <taxon>Pezizomycotina</taxon>
        <taxon>Sordariomycetes</taxon>
        <taxon>Lulworthiomycetidae</taxon>
        <taxon>Lulworthiales</taxon>
        <taxon>Lulworthiaceae</taxon>
        <taxon>Zalerion</taxon>
    </lineage>
</organism>
<dbReference type="InterPro" id="IPR004827">
    <property type="entry name" value="bZIP"/>
</dbReference>
<reference evidence="3" key="1">
    <citation type="submission" date="2022-07" db="EMBL/GenBank/DDBJ databases">
        <title>Draft genome sequence of Zalerion maritima ATCC 34329, a (micro)plastics degrading marine fungus.</title>
        <authorList>
            <person name="Paco A."/>
            <person name="Goncalves M.F.M."/>
            <person name="Rocha-Santos T.A.P."/>
            <person name="Alves A."/>
        </authorList>
    </citation>
    <scope>NUCLEOTIDE SEQUENCE</scope>
    <source>
        <strain evidence="3">ATCC 34329</strain>
    </source>
</reference>
<protein>
    <recommendedName>
        <fullName evidence="2">BZIP domain-containing protein</fullName>
    </recommendedName>
</protein>
<proteinExistence type="predicted"/>
<evidence type="ECO:0000313" key="4">
    <source>
        <dbReference type="Proteomes" id="UP001201980"/>
    </source>
</evidence>
<dbReference type="PANTHER" id="PTHR37012:SF2">
    <property type="entry name" value="BZIP DOMAIN-CONTAINING PROTEIN-RELATED"/>
    <property type="match status" value="1"/>
</dbReference>